<evidence type="ECO:0000313" key="3">
    <source>
        <dbReference type="Proteomes" id="UP000177208"/>
    </source>
</evidence>
<evidence type="ECO:0000259" key="1">
    <source>
        <dbReference type="Pfam" id="PF00534"/>
    </source>
</evidence>
<accession>A0A1F7G836</accession>
<evidence type="ECO:0000313" key="2">
    <source>
        <dbReference type="EMBL" id="OGK15098.1"/>
    </source>
</evidence>
<dbReference type="PANTHER" id="PTHR45947">
    <property type="entry name" value="SULFOQUINOVOSYL TRANSFERASE SQD2"/>
    <property type="match status" value="1"/>
</dbReference>
<dbReference type="InterPro" id="IPR050194">
    <property type="entry name" value="Glycosyltransferase_grp1"/>
</dbReference>
<proteinExistence type="predicted"/>
<dbReference type="EMBL" id="MFZG01000041">
    <property type="protein sequence ID" value="OGK15098.1"/>
    <property type="molecule type" value="Genomic_DNA"/>
</dbReference>
<dbReference type="AlphaFoldDB" id="A0A1F7G836"/>
<dbReference type="InterPro" id="IPR001296">
    <property type="entry name" value="Glyco_trans_1"/>
</dbReference>
<gene>
    <name evidence="2" type="ORF">A2774_01460</name>
</gene>
<reference evidence="2 3" key="1">
    <citation type="journal article" date="2016" name="Nat. Commun.">
        <title>Thousands of microbial genomes shed light on interconnected biogeochemical processes in an aquifer system.</title>
        <authorList>
            <person name="Anantharaman K."/>
            <person name="Brown C.T."/>
            <person name="Hug L.A."/>
            <person name="Sharon I."/>
            <person name="Castelle C.J."/>
            <person name="Probst A.J."/>
            <person name="Thomas B.C."/>
            <person name="Singh A."/>
            <person name="Wilkins M.J."/>
            <person name="Karaoz U."/>
            <person name="Brodie E.L."/>
            <person name="Williams K.H."/>
            <person name="Hubbard S.S."/>
            <person name="Banfield J.F."/>
        </authorList>
    </citation>
    <scope>NUCLEOTIDE SEQUENCE [LARGE SCALE GENOMIC DNA]</scope>
</reference>
<dbReference type="Pfam" id="PF00534">
    <property type="entry name" value="Glycos_transf_1"/>
    <property type="match status" value="1"/>
</dbReference>
<sequence length="378" mass="43675">MRIILFSTYFYPYTSGLSNYPLKFLTRLVKKHEITVLTFRYQSGLKKIDLYQKIKIVRMPYLFKISKGFISPQSFIYYLKYLRNSDLVILNLPNFEAFPMAFLAWLYKKKILSILLCEVQLVGNIVSKIINFFLDLSVYFQLLLSKEIVTMTQDYIADKLAYKLFKKKIKLVLPPVAKLSIDQSKLDEFRKIKKRSFWLGFVGRISREKGLEHLIKAVAKLSSKIPNLKLVFAGPYGKQVVSENNYYLAIKKLLKKLRVDYIFFGSLSNEQLGAFYKIIDVLILPSLNKTEALGIVQIEAMLAGTPVIASDLPGVRVPVKLTKMGETFDPRNINKLIKVIEKVIKNKKIYSSPVLVEKTQKVFNAQKSYRIFDTLIDV</sequence>
<name>A0A1F7G836_9BACT</name>
<dbReference type="Gene3D" id="3.40.50.2000">
    <property type="entry name" value="Glycogen Phosphorylase B"/>
    <property type="match status" value="2"/>
</dbReference>
<dbReference type="PANTHER" id="PTHR45947:SF3">
    <property type="entry name" value="SULFOQUINOVOSYL TRANSFERASE SQD2"/>
    <property type="match status" value="1"/>
</dbReference>
<protein>
    <recommendedName>
        <fullName evidence="1">Glycosyl transferase family 1 domain-containing protein</fullName>
    </recommendedName>
</protein>
<dbReference type="GO" id="GO:0016757">
    <property type="term" value="F:glycosyltransferase activity"/>
    <property type="evidence" value="ECO:0007669"/>
    <property type="project" value="InterPro"/>
</dbReference>
<dbReference type="Proteomes" id="UP000177208">
    <property type="component" value="Unassembled WGS sequence"/>
</dbReference>
<dbReference type="SUPFAM" id="SSF53756">
    <property type="entry name" value="UDP-Glycosyltransferase/glycogen phosphorylase"/>
    <property type="match status" value="1"/>
</dbReference>
<feature type="domain" description="Glycosyl transferase family 1" evidence="1">
    <location>
        <begin position="186"/>
        <end position="349"/>
    </location>
</feature>
<comment type="caution">
    <text evidence="2">The sequence shown here is derived from an EMBL/GenBank/DDBJ whole genome shotgun (WGS) entry which is preliminary data.</text>
</comment>
<organism evidence="2 3">
    <name type="scientific">Candidatus Roizmanbacteria bacterium RIFCSPHIGHO2_01_FULL_39_12c</name>
    <dbReference type="NCBI Taxonomy" id="1802031"/>
    <lineage>
        <taxon>Bacteria</taxon>
        <taxon>Candidatus Roizmaniibacteriota</taxon>
    </lineage>
</organism>
<dbReference type="CDD" id="cd03801">
    <property type="entry name" value="GT4_PimA-like"/>
    <property type="match status" value="1"/>
</dbReference>